<name>A0A8J6EYG1_ELECQ</name>
<evidence type="ECO:0000259" key="4">
    <source>
        <dbReference type="PROSITE" id="PS50013"/>
    </source>
</evidence>
<dbReference type="InterPro" id="IPR023780">
    <property type="entry name" value="Chromo_domain"/>
</dbReference>
<keyword evidence="6" id="KW-1185">Reference proteome</keyword>
<dbReference type="SMART" id="SM00298">
    <property type="entry name" value="CHROMO"/>
    <property type="match status" value="1"/>
</dbReference>
<dbReference type="AlphaFoldDB" id="A0A8J6EYG1"/>
<feature type="domain" description="Chromo" evidence="4">
    <location>
        <begin position="55"/>
        <end position="113"/>
    </location>
</feature>
<organism evidence="5 6">
    <name type="scientific">Eleutherodactylus coqui</name>
    <name type="common">Puerto Rican coqui</name>
    <dbReference type="NCBI Taxonomy" id="57060"/>
    <lineage>
        <taxon>Eukaryota</taxon>
        <taxon>Metazoa</taxon>
        <taxon>Chordata</taxon>
        <taxon>Craniata</taxon>
        <taxon>Vertebrata</taxon>
        <taxon>Euteleostomi</taxon>
        <taxon>Amphibia</taxon>
        <taxon>Batrachia</taxon>
        <taxon>Anura</taxon>
        <taxon>Neobatrachia</taxon>
        <taxon>Hyloidea</taxon>
        <taxon>Eleutherodactylidae</taxon>
        <taxon>Eleutherodactylinae</taxon>
        <taxon>Eleutherodactylus</taxon>
        <taxon>Eleutherodactylus</taxon>
    </lineage>
</organism>
<feature type="region of interest" description="Disordered" evidence="3">
    <location>
        <begin position="104"/>
        <end position="133"/>
    </location>
</feature>
<dbReference type="EMBL" id="WNTK01000009">
    <property type="protein sequence ID" value="KAG9478427.1"/>
    <property type="molecule type" value="Genomic_DNA"/>
</dbReference>
<comment type="subcellular location">
    <subcellularLocation>
        <location evidence="1">Nucleus</location>
    </subcellularLocation>
</comment>
<dbReference type="GO" id="GO:0005634">
    <property type="term" value="C:nucleus"/>
    <property type="evidence" value="ECO:0007669"/>
    <property type="project" value="UniProtKB-SubCell"/>
</dbReference>
<dbReference type="SUPFAM" id="SSF54160">
    <property type="entry name" value="Chromo domain-like"/>
    <property type="match status" value="1"/>
</dbReference>
<dbReference type="InterPro" id="IPR017984">
    <property type="entry name" value="Chromo_dom_subgr"/>
</dbReference>
<proteinExistence type="predicted"/>
<evidence type="ECO:0000313" key="6">
    <source>
        <dbReference type="Proteomes" id="UP000770717"/>
    </source>
</evidence>
<dbReference type="FunFam" id="2.40.50.40:FF:000007">
    <property type="entry name" value="Chromobox protein homolog 1"/>
    <property type="match status" value="1"/>
</dbReference>
<reference evidence="5" key="1">
    <citation type="thesis" date="2020" institute="ProQuest LLC" country="789 East Eisenhower Parkway, Ann Arbor, MI, USA">
        <title>Comparative Genomics and Chromosome Evolution.</title>
        <authorList>
            <person name="Mudd A.B."/>
        </authorList>
    </citation>
    <scope>NUCLEOTIDE SEQUENCE</scope>
    <source>
        <strain evidence="5">HN-11 Male</strain>
        <tissue evidence="5">Kidney and liver</tissue>
    </source>
</reference>
<dbReference type="Gene3D" id="2.40.50.40">
    <property type="match status" value="1"/>
</dbReference>
<dbReference type="PROSITE" id="PS50013">
    <property type="entry name" value="CHROMO_2"/>
    <property type="match status" value="1"/>
</dbReference>
<dbReference type="InterPro" id="IPR000953">
    <property type="entry name" value="Chromo/chromo_shadow_dom"/>
</dbReference>
<gene>
    <name evidence="5" type="ORF">GDO78_013444</name>
</gene>
<dbReference type="Pfam" id="PF00385">
    <property type="entry name" value="Chromo"/>
    <property type="match status" value="1"/>
</dbReference>
<dbReference type="PANTHER" id="PTHR22812">
    <property type="entry name" value="CHROMOBOX PROTEIN"/>
    <property type="match status" value="1"/>
</dbReference>
<keyword evidence="2" id="KW-0539">Nucleus</keyword>
<evidence type="ECO:0000256" key="2">
    <source>
        <dbReference type="ARBA" id="ARBA00023242"/>
    </source>
</evidence>
<dbReference type="InterPro" id="IPR051219">
    <property type="entry name" value="Heterochromatin_chromo-domain"/>
</dbReference>
<protein>
    <recommendedName>
        <fullName evidence="4">Chromo domain-containing protein</fullName>
    </recommendedName>
</protein>
<comment type="caution">
    <text evidence="5">The sequence shown here is derived from an EMBL/GenBank/DDBJ whole genome shotgun (WGS) entry which is preliminary data.</text>
</comment>
<dbReference type="OrthoDB" id="433924at2759"/>
<sequence>MGVVCVYGDTKEYPIALVRLETLCRLATHEVGVVRKWGRNNGKGKKVEEAKPEEFVVEKVLDRGVVNGKVEDYLKWKGFTDTDNTWEREENLDCPELIEDFLNSQKAGKEKPDGNKRKSVSDSEFEDSKTKKK</sequence>
<dbReference type="InterPro" id="IPR016197">
    <property type="entry name" value="Chromo-like_dom_sf"/>
</dbReference>
<evidence type="ECO:0000256" key="1">
    <source>
        <dbReference type="ARBA" id="ARBA00004123"/>
    </source>
</evidence>
<dbReference type="Proteomes" id="UP000770717">
    <property type="component" value="Unassembled WGS sequence"/>
</dbReference>
<evidence type="ECO:0000313" key="5">
    <source>
        <dbReference type="EMBL" id="KAG9478427.1"/>
    </source>
</evidence>
<feature type="compositionally biased region" description="Basic and acidic residues" evidence="3">
    <location>
        <begin position="107"/>
        <end position="133"/>
    </location>
</feature>
<accession>A0A8J6EYG1</accession>
<evidence type="ECO:0000256" key="3">
    <source>
        <dbReference type="SAM" id="MobiDB-lite"/>
    </source>
</evidence>
<dbReference type="PRINTS" id="PR00504">
    <property type="entry name" value="CHROMODOMAIN"/>
</dbReference>